<dbReference type="PANTHER" id="PTHR42923:SF26">
    <property type="entry name" value="FMN REDUCTASE LOT6, PUTATIVE (AFU_ORTHOLOGUE AFUA_7G06600)-RELATED"/>
    <property type="match status" value="1"/>
</dbReference>
<keyword evidence="4" id="KW-1185">Reference proteome</keyword>
<gene>
    <name evidence="3" type="ORF">VE01_03940</name>
</gene>
<dbReference type="GeneID" id="28837326"/>
<dbReference type="EMBL" id="KV460219">
    <property type="protein sequence ID" value="OBT97992.1"/>
    <property type="molecule type" value="Genomic_DNA"/>
</dbReference>
<feature type="domain" description="Amine oxidase" evidence="2">
    <location>
        <begin position="45"/>
        <end position="313"/>
    </location>
</feature>
<feature type="signal peptide" evidence="1">
    <location>
        <begin position="1"/>
        <end position="28"/>
    </location>
</feature>
<dbReference type="Gene3D" id="3.50.50.60">
    <property type="entry name" value="FAD/NAD(P)-binding domain"/>
    <property type="match status" value="1"/>
</dbReference>
<name>A0A1B8GQ91_9PEZI</name>
<dbReference type="PANTHER" id="PTHR42923">
    <property type="entry name" value="PROTOPORPHYRINOGEN OXIDASE"/>
    <property type="match status" value="1"/>
</dbReference>
<dbReference type="InterPro" id="IPR002937">
    <property type="entry name" value="Amino_oxidase"/>
</dbReference>
<feature type="chain" id="PRO_5008608847" description="Amine oxidase domain-containing protein" evidence="1">
    <location>
        <begin position="29"/>
        <end position="459"/>
    </location>
</feature>
<dbReference type="Proteomes" id="UP000091956">
    <property type="component" value="Unassembled WGS sequence"/>
</dbReference>
<evidence type="ECO:0000313" key="3">
    <source>
        <dbReference type="EMBL" id="OBT97992.1"/>
    </source>
</evidence>
<dbReference type="GO" id="GO:0016491">
    <property type="term" value="F:oxidoreductase activity"/>
    <property type="evidence" value="ECO:0007669"/>
    <property type="project" value="InterPro"/>
</dbReference>
<accession>A0A1B8GQ91</accession>
<proteinExistence type="predicted"/>
<reference evidence="3 4" key="1">
    <citation type="submission" date="2016-03" db="EMBL/GenBank/DDBJ databases">
        <title>Comparative genomics of Pseudogymnoascus destructans, the fungus causing white-nose syndrome of bats.</title>
        <authorList>
            <person name="Palmer J.M."/>
            <person name="Drees K.P."/>
            <person name="Foster J.T."/>
            <person name="Lindner D.L."/>
        </authorList>
    </citation>
    <scope>NUCLEOTIDE SEQUENCE [LARGE SCALE GENOMIC DNA]</scope>
    <source>
        <strain evidence="3 4">UAMH 10579</strain>
    </source>
</reference>
<protein>
    <recommendedName>
        <fullName evidence="2">Amine oxidase domain-containing protein</fullName>
    </recommendedName>
</protein>
<organism evidence="3 4">
    <name type="scientific">Pseudogymnoascus verrucosus</name>
    <dbReference type="NCBI Taxonomy" id="342668"/>
    <lineage>
        <taxon>Eukaryota</taxon>
        <taxon>Fungi</taxon>
        <taxon>Dikarya</taxon>
        <taxon>Ascomycota</taxon>
        <taxon>Pezizomycotina</taxon>
        <taxon>Leotiomycetes</taxon>
        <taxon>Thelebolales</taxon>
        <taxon>Thelebolaceae</taxon>
        <taxon>Pseudogymnoascus</taxon>
    </lineage>
</organism>
<dbReference type="Gene3D" id="1.10.405.20">
    <property type="match status" value="1"/>
</dbReference>
<dbReference type="Pfam" id="PF01593">
    <property type="entry name" value="Amino_oxidase"/>
    <property type="match status" value="1"/>
</dbReference>
<dbReference type="RefSeq" id="XP_018131725.1">
    <property type="nucleotide sequence ID" value="XM_018273419.2"/>
</dbReference>
<reference evidence="4" key="2">
    <citation type="journal article" date="2018" name="Nat. Commun.">
        <title>Extreme sensitivity to ultraviolet light in the fungal pathogen causing white-nose syndrome of bats.</title>
        <authorList>
            <person name="Palmer J.M."/>
            <person name="Drees K.P."/>
            <person name="Foster J.T."/>
            <person name="Lindner D.L."/>
        </authorList>
    </citation>
    <scope>NUCLEOTIDE SEQUENCE [LARGE SCALE GENOMIC DNA]</scope>
    <source>
        <strain evidence="4">UAMH 10579</strain>
    </source>
</reference>
<dbReference type="Gene3D" id="3.30.70.1990">
    <property type="match status" value="1"/>
</dbReference>
<dbReference type="InterPro" id="IPR050464">
    <property type="entry name" value="Zeta_carotene_desat/Oxidored"/>
</dbReference>
<evidence type="ECO:0000256" key="1">
    <source>
        <dbReference type="SAM" id="SignalP"/>
    </source>
</evidence>
<sequence length="459" mass="50817">MRFLSLRFASAAALTAAVGNSLSTDSAAEEIITRDVCIIGGGASGAYAAIQLKDQGHSVVVVERKDRLGGHSVTQYLPGGSHINYGVEGVFRDTVSTEFLKRLDVEYEPLLPATPLTDYVDFKTGQKVPPNNNIISTTIAVLLWRAAIEQFNFLSSGLYNLPNPIPEVLLQPLGDFVKNHALEGALNLIFQFSSNTGKMLETPLLYVLQNFGIAHLNALLGGYVKPRDGMAKIYDSAGAVLGSHNIRYQTTAIEVNRTDSGVSVRVQDSTTGARTLIKAKKLLVTIPPTMANMQPFDLNETEERLFRKWDWKTYYVALITNHGIPDNFNVANLDPTQPYSLPIPPFQWELEYMGVPGYHISKIVGDRNFTQQDANNLVLADIQRMAGTYPIREPTIVAYGDHTPTTMRVSVEDVRNGFYRDLYALQGKRSTYYSGLSFCSDYSSLIWAYTKDVTAEMFA</sequence>
<evidence type="ECO:0000259" key="2">
    <source>
        <dbReference type="Pfam" id="PF01593"/>
    </source>
</evidence>
<dbReference type="AlphaFoldDB" id="A0A1B8GQ91"/>
<dbReference type="InterPro" id="IPR036188">
    <property type="entry name" value="FAD/NAD-bd_sf"/>
</dbReference>
<keyword evidence="1" id="KW-0732">Signal</keyword>
<dbReference type="SUPFAM" id="SSF51905">
    <property type="entry name" value="FAD/NAD(P)-binding domain"/>
    <property type="match status" value="1"/>
</dbReference>
<evidence type="ECO:0000313" key="4">
    <source>
        <dbReference type="Proteomes" id="UP000091956"/>
    </source>
</evidence>
<dbReference type="STRING" id="342668.A0A1B8GQ91"/>